<feature type="domain" description="Quinolinate phosphoribosyl transferase C-terminal" evidence="13">
    <location>
        <begin position="133"/>
        <end position="301"/>
    </location>
</feature>
<dbReference type="Pfam" id="PF01729">
    <property type="entry name" value="QRPTase_C"/>
    <property type="match status" value="1"/>
</dbReference>
<dbReference type="CDD" id="cd01572">
    <property type="entry name" value="QPRTase"/>
    <property type="match status" value="1"/>
</dbReference>
<dbReference type="GO" id="GO:0005737">
    <property type="term" value="C:cytoplasm"/>
    <property type="evidence" value="ECO:0007669"/>
    <property type="project" value="TreeGrafter"/>
</dbReference>
<evidence type="ECO:0000259" key="13">
    <source>
        <dbReference type="Pfam" id="PF01729"/>
    </source>
</evidence>
<reference evidence="16" key="1">
    <citation type="journal article" date="2023" name="Commun. Biol.">
        <title>Genome analysis of Parmales, the sister group of diatoms, reveals the evolutionary specialization of diatoms from phago-mixotrophs to photoautotrophs.</title>
        <authorList>
            <person name="Ban H."/>
            <person name="Sato S."/>
            <person name="Yoshikawa S."/>
            <person name="Yamada K."/>
            <person name="Nakamura Y."/>
            <person name="Ichinomiya M."/>
            <person name="Sato N."/>
            <person name="Blanc-Mathieu R."/>
            <person name="Endo H."/>
            <person name="Kuwata A."/>
            <person name="Ogata H."/>
        </authorList>
    </citation>
    <scope>NUCLEOTIDE SEQUENCE [LARGE SCALE GENOMIC DNA]</scope>
    <source>
        <strain evidence="16">NIES 3700</strain>
    </source>
</reference>
<feature type="domain" description="Quinolinate phosphoribosyl transferase N-terminal" evidence="14">
    <location>
        <begin position="43"/>
        <end position="131"/>
    </location>
</feature>
<sequence length="305" mass="33530">MSSQHASSLSHLKLSTLIRSYLEEDCPGNFDIGGYTVGSDIKTAHLYLKSSGVLAGVPFVNAVFKELECTVKWMTSENLLPETKKYIPQTAIEGKSYTYTERPILLATITGPANSLLFGERTALNILSRCSGVSTVSNRYAELAKDWSGTIAGTRKTTPGFRLIEKYGLLVSNVDTHRLDLSHMVMLKDNHIWSHGSITLAIKKARSGCGFTSKIEVECRNLEEGLEAGEAGADVIMLDNYIGCEVENDAREIKEMYPGVIIEVSGGITEESLEEYLQPSVDVISVGKLTQGYECLDFSLKIQRE</sequence>
<dbReference type="Pfam" id="PF02749">
    <property type="entry name" value="QRPTase_N"/>
    <property type="match status" value="1"/>
</dbReference>
<comment type="caution">
    <text evidence="15">The sequence shown here is derived from an EMBL/GenBank/DDBJ whole genome shotgun (WGS) entry which is preliminary data.</text>
</comment>
<evidence type="ECO:0000313" key="15">
    <source>
        <dbReference type="EMBL" id="GMH68320.1"/>
    </source>
</evidence>
<name>A0A9W7AID7_9STRA</name>
<dbReference type="GO" id="GO:0009435">
    <property type="term" value="P:NAD+ biosynthetic process"/>
    <property type="evidence" value="ECO:0007669"/>
    <property type="project" value="InterPro"/>
</dbReference>
<dbReference type="EMBL" id="BRXW01000592">
    <property type="protein sequence ID" value="GMH68320.1"/>
    <property type="molecule type" value="Genomic_DNA"/>
</dbReference>
<comment type="function">
    <text evidence="1 12">Involved in the catabolism of quinolinic acid (QA).</text>
</comment>
<dbReference type="SUPFAM" id="SSF54675">
    <property type="entry name" value="Nicotinate/Quinolinate PRTase N-terminal domain-like"/>
    <property type="match status" value="1"/>
</dbReference>
<evidence type="ECO:0000256" key="1">
    <source>
        <dbReference type="ARBA" id="ARBA00003237"/>
    </source>
</evidence>
<comment type="subunit">
    <text evidence="4 12">Hexamer formed by 3 homodimers.</text>
</comment>
<dbReference type="GO" id="GO:0004514">
    <property type="term" value="F:nicotinate-nucleotide diphosphorylase (carboxylating) activity"/>
    <property type="evidence" value="ECO:0007669"/>
    <property type="project" value="UniProtKB-EC"/>
</dbReference>
<proteinExistence type="inferred from homology"/>
<evidence type="ECO:0000256" key="2">
    <source>
        <dbReference type="ARBA" id="ARBA00004893"/>
    </source>
</evidence>
<dbReference type="InterPro" id="IPR037128">
    <property type="entry name" value="Quinolinate_PRibosylTase_N_sf"/>
</dbReference>
<dbReference type="InterPro" id="IPR022412">
    <property type="entry name" value="Quinolinate_PRibosylTrfase_N"/>
</dbReference>
<dbReference type="InterPro" id="IPR002638">
    <property type="entry name" value="Quinolinate_PRibosylTrfase_C"/>
</dbReference>
<evidence type="ECO:0000256" key="8">
    <source>
        <dbReference type="ARBA" id="ARBA00022676"/>
    </source>
</evidence>
<evidence type="ECO:0000259" key="14">
    <source>
        <dbReference type="Pfam" id="PF02749"/>
    </source>
</evidence>
<keyword evidence="16" id="KW-1185">Reference proteome</keyword>
<organism evidence="15 16">
    <name type="scientific">Triparma laevis f. longispina</name>
    <dbReference type="NCBI Taxonomy" id="1714387"/>
    <lineage>
        <taxon>Eukaryota</taxon>
        <taxon>Sar</taxon>
        <taxon>Stramenopiles</taxon>
        <taxon>Ochrophyta</taxon>
        <taxon>Bolidophyceae</taxon>
        <taxon>Parmales</taxon>
        <taxon>Triparmaceae</taxon>
        <taxon>Triparma</taxon>
    </lineage>
</organism>
<dbReference type="PIRSF" id="PIRSF006250">
    <property type="entry name" value="NadC_ModD"/>
    <property type="match status" value="1"/>
</dbReference>
<keyword evidence="7 12" id="KW-0662">Pyridine nucleotide biosynthesis</keyword>
<dbReference type="InterPro" id="IPR036068">
    <property type="entry name" value="Nicotinate_pribotase-like_C"/>
</dbReference>
<dbReference type="InterPro" id="IPR013785">
    <property type="entry name" value="Aldolase_TIM"/>
</dbReference>
<evidence type="ECO:0000256" key="4">
    <source>
        <dbReference type="ARBA" id="ARBA00011218"/>
    </source>
</evidence>
<dbReference type="PANTHER" id="PTHR32179">
    <property type="entry name" value="NICOTINATE-NUCLEOTIDE PYROPHOSPHORYLASE [CARBOXYLATING]"/>
    <property type="match status" value="1"/>
</dbReference>
<protein>
    <recommendedName>
        <fullName evidence="6 12">Nicotinate-nucleotide pyrophosphorylase [carboxylating]</fullName>
        <ecNumber evidence="5 12">2.4.2.19</ecNumber>
    </recommendedName>
    <alternativeName>
        <fullName evidence="10 12">Quinolinate phosphoribosyltransferase [decarboxylating]</fullName>
    </alternativeName>
</protein>
<evidence type="ECO:0000256" key="11">
    <source>
        <dbReference type="ARBA" id="ARBA00047445"/>
    </source>
</evidence>
<evidence type="ECO:0000256" key="12">
    <source>
        <dbReference type="PIRNR" id="PIRNR006250"/>
    </source>
</evidence>
<keyword evidence="9 12" id="KW-0808">Transferase</keyword>
<evidence type="ECO:0000256" key="5">
    <source>
        <dbReference type="ARBA" id="ARBA00011944"/>
    </source>
</evidence>
<comment type="pathway">
    <text evidence="2 12">Cofactor biosynthesis; NAD(+) biosynthesis; nicotinate D-ribonucleotide from quinolinate: step 1/1.</text>
</comment>
<comment type="similarity">
    <text evidence="3 12">Belongs to the NadC/ModD family.</text>
</comment>
<dbReference type="SUPFAM" id="SSF51690">
    <property type="entry name" value="Nicotinate/Quinolinate PRTase C-terminal domain-like"/>
    <property type="match status" value="1"/>
</dbReference>
<dbReference type="FunFam" id="3.20.20.70:FF:000090">
    <property type="entry name" value="Nicotinate-nucleotide pyrophosphorylase [carboxylating]"/>
    <property type="match status" value="1"/>
</dbReference>
<evidence type="ECO:0000256" key="7">
    <source>
        <dbReference type="ARBA" id="ARBA00022642"/>
    </source>
</evidence>
<accession>A0A9W7AID7</accession>
<dbReference type="OrthoDB" id="10067394at2759"/>
<dbReference type="InterPro" id="IPR027277">
    <property type="entry name" value="NadC/ModD"/>
</dbReference>
<evidence type="ECO:0000313" key="16">
    <source>
        <dbReference type="Proteomes" id="UP001165122"/>
    </source>
</evidence>
<evidence type="ECO:0000256" key="6">
    <source>
        <dbReference type="ARBA" id="ARBA00020990"/>
    </source>
</evidence>
<dbReference type="InterPro" id="IPR004393">
    <property type="entry name" value="NadC"/>
</dbReference>
<dbReference type="AlphaFoldDB" id="A0A9W7AID7"/>
<evidence type="ECO:0000256" key="3">
    <source>
        <dbReference type="ARBA" id="ARBA00009400"/>
    </source>
</evidence>
<gene>
    <name evidence="15" type="ORF">TrLO_g15074</name>
</gene>
<evidence type="ECO:0000256" key="10">
    <source>
        <dbReference type="ARBA" id="ARBA00033102"/>
    </source>
</evidence>
<keyword evidence="8 12" id="KW-0328">Glycosyltransferase</keyword>
<dbReference type="NCBIfam" id="TIGR00078">
    <property type="entry name" value="nadC"/>
    <property type="match status" value="1"/>
</dbReference>
<dbReference type="Proteomes" id="UP001165122">
    <property type="component" value="Unassembled WGS sequence"/>
</dbReference>
<dbReference type="PANTHER" id="PTHR32179:SF3">
    <property type="entry name" value="NICOTINATE-NUCLEOTIDE PYROPHOSPHORYLASE [CARBOXYLATING]"/>
    <property type="match status" value="1"/>
</dbReference>
<dbReference type="GO" id="GO:0034213">
    <property type="term" value="P:quinolinate catabolic process"/>
    <property type="evidence" value="ECO:0007669"/>
    <property type="project" value="TreeGrafter"/>
</dbReference>
<comment type="catalytic activity">
    <reaction evidence="11 12">
        <text>nicotinate beta-D-ribonucleotide + CO2 + diphosphate = quinolinate + 5-phospho-alpha-D-ribose 1-diphosphate + 2 H(+)</text>
        <dbReference type="Rhea" id="RHEA:12733"/>
        <dbReference type="ChEBI" id="CHEBI:15378"/>
        <dbReference type="ChEBI" id="CHEBI:16526"/>
        <dbReference type="ChEBI" id="CHEBI:29959"/>
        <dbReference type="ChEBI" id="CHEBI:33019"/>
        <dbReference type="ChEBI" id="CHEBI:57502"/>
        <dbReference type="ChEBI" id="CHEBI:58017"/>
        <dbReference type="EC" id="2.4.2.19"/>
    </reaction>
</comment>
<evidence type="ECO:0000256" key="9">
    <source>
        <dbReference type="ARBA" id="ARBA00022679"/>
    </source>
</evidence>
<dbReference type="Gene3D" id="3.20.20.70">
    <property type="entry name" value="Aldolase class I"/>
    <property type="match status" value="1"/>
</dbReference>
<dbReference type="EC" id="2.4.2.19" evidence="5 12"/>
<dbReference type="Gene3D" id="3.90.1170.20">
    <property type="entry name" value="Quinolinate phosphoribosyl transferase, N-terminal domain"/>
    <property type="match status" value="1"/>
</dbReference>